<keyword evidence="7" id="KW-0539">Nucleus</keyword>
<dbReference type="GO" id="GO:0017065">
    <property type="term" value="F:single-strand selective uracil DNA N-glycosylase activity"/>
    <property type="evidence" value="ECO:0007669"/>
    <property type="project" value="InterPro"/>
</dbReference>
<keyword evidence="5" id="KW-0238">DNA-binding</keyword>
<dbReference type="GO" id="GO:0006284">
    <property type="term" value="P:base-excision repair"/>
    <property type="evidence" value="ECO:0007669"/>
    <property type="project" value="InterPro"/>
</dbReference>
<gene>
    <name evidence="9" type="ORF">R5R35_010416</name>
</gene>
<feature type="domain" description="Uracil-DNA glycosylase-like" evidence="8">
    <location>
        <begin position="1"/>
        <end position="169"/>
    </location>
</feature>
<evidence type="ECO:0000259" key="8">
    <source>
        <dbReference type="Pfam" id="PF03167"/>
    </source>
</evidence>
<evidence type="ECO:0000256" key="4">
    <source>
        <dbReference type="ARBA" id="ARBA00022801"/>
    </source>
</evidence>
<sequence>MFLGMNPGPWGMSQTGVPFGEVNIVREWLGITGEVGRPKKENPARPVLGFACSRSEISGQRFWGLFKDLCGEARNFFENTLIYNHCPVAFMTESGKNITPNELKLQERKAVTVLCDKALFEIIVLYNVSIVIAIGRFAEKRATTILKSANKNDVKVICIPHPSPRNFGTAEKWREIVIGELEKNALMQYFKRSNDITNLTTSGMLPGSSSGHGTKQVEDCSVLSDEVLS</sequence>
<evidence type="ECO:0000313" key="10">
    <source>
        <dbReference type="Proteomes" id="UP001378592"/>
    </source>
</evidence>
<dbReference type="GO" id="GO:0000703">
    <property type="term" value="F:oxidized pyrimidine nucleobase lesion DNA N-glycosylase activity"/>
    <property type="evidence" value="ECO:0007669"/>
    <property type="project" value="TreeGrafter"/>
</dbReference>
<organism evidence="9 10">
    <name type="scientific">Gryllus longicercus</name>
    <dbReference type="NCBI Taxonomy" id="2509291"/>
    <lineage>
        <taxon>Eukaryota</taxon>
        <taxon>Metazoa</taxon>
        <taxon>Ecdysozoa</taxon>
        <taxon>Arthropoda</taxon>
        <taxon>Hexapoda</taxon>
        <taxon>Insecta</taxon>
        <taxon>Pterygota</taxon>
        <taxon>Neoptera</taxon>
        <taxon>Polyneoptera</taxon>
        <taxon>Orthoptera</taxon>
        <taxon>Ensifera</taxon>
        <taxon>Gryllidea</taxon>
        <taxon>Grylloidea</taxon>
        <taxon>Gryllidae</taxon>
        <taxon>Gryllinae</taxon>
        <taxon>Gryllus</taxon>
    </lineage>
</organism>
<evidence type="ECO:0000256" key="1">
    <source>
        <dbReference type="ARBA" id="ARBA00004123"/>
    </source>
</evidence>
<dbReference type="InterPro" id="IPR039134">
    <property type="entry name" value="SMUG1"/>
</dbReference>
<keyword evidence="10" id="KW-1185">Reference proteome</keyword>
<name>A0AAN9W040_9ORTH</name>
<dbReference type="PANTHER" id="PTHR13235">
    <property type="entry name" value="SINGLE-STRAND SELECTIVE MONOFUNCTIONAL URACIL DNA GLYCOSYLASE"/>
    <property type="match status" value="1"/>
</dbReference>
<evidence type="ECO:0000256" key="5">
    <source>
        <dbReference type="ARBA" id="ARBA00023125"/>
    </source>
</evidence>
<evidence type="ECO:0000256" key="2">
    <source>
        <dbReference type="ARBA" id="ARBA00007889"/>
    </source>
</evidence>
<dbReference type="SUPFAM" id="SSF52141">
    <property type="entry name" value="Uracil-DNA glycosylase-like"/>
    <property type="match status" value="1"/>
</dbReference>
<accession>A0AAN9W040</accession>
<dbReference type="InterPro" id="IPR036895">
    <property type="entry name" value="Uracil-DNA_glycosylase-like_sf"/>
</dbReference>
<proteinExistence type="inferred from homology"/>
<keyword evidence="6" id="KW-0234">DNA repair</keyword>
<dbReference type="AlphaFoldDB" id="A0AAN9W040"/>
<evidence type="ECO:0000256" key="3">
    <source>
        <dbReference type="ARBA" id="ARBA00022763"/>
    </source>
</evidence>
<evidence type="ECO:0000256" key="6">
    <source>
        <dbReference type="ARBA" id="ARBA00023204"/>
    </source>
</evidence>
<keyword evidence="3" id="KW-0227">DNA damage</keyword>
<reference evidence="9 10" key="1">
    <citation type="submission" date="2024-03" db="EMBL/GenBank/DDBJ databases">
        <title>The genome assembly and annotation of the cricket Gryllus longicercus Weissman &amp; Gray.</title>
        <authorList>
            <person name="Szrajer S."/>
            <person name="Gray D."/>
            <person name="Ylla G."/>
        </authorList>
    </citation>
    <scope>NUCLEOTIDE SEQUENCE [LARGE SCALE GENOMIC DNA]</scope>
    <source>
        <strain evidence="9">DAG 2021-001</strain>
        <tissue evidence="9">Whole body minus gut</tissue>
    </source>
</reference>
<dbReference type="EMBL" id="JAZDUA010000143">
    <property type="protein sequence ID" value="KAK7866568.1"/>
    <property type="molecule type" value="Genomic_DNA"/>
</dbReference>
<dbReference type="Proteomes" id="UP001378592">
    <property type="component" value="Unassembled WGS sequence"/>
</dbReference>
<evidence type="ECO:0000313" key="9">
    <source>
        <dbReference type="EMBL" id="KAK7866568.1"/>
    </source>
</evidence>
<dbReference type="GO" id="GO:0003677">
    <property type="term" value="F:DNA binding"/>
    <property type="evidence" value="ECO:0007669"/>
    <property type="project" value="UniProtKB-KW"/>
</dbReference>
<comment type="subcellular location">
    <subcellularLocation>
        <location evidence="1">Nucleus</location>
    </subcellularLocation>
</comment>
<dbReference type="InterPro" id="IPR005122">
    <property type="entry name" value="Uracil-DNA_glycosylase-like"/>
</dbReference>
<evidence type="ECO:0000256" key="7">
    <source>
        <dbReference type="ARBA" id="ARBA00023242"/>
    </source>
</evidence>
<dbReference type="Gene3D" id="3.40.470.10">
    <property type="entry name" value="Uracil-DNA glycosylase-like domain"/>
    <property type="match status" value="1"/>
</dbReference>
<protein>
    <recommendedName>
        <fullName evidence="8">Uracil-DNA glycosylase-like domain-containing protein</fullName>
    </recommendedName>
</protein>
<dbReference type="GO" id="GO:0005634">
    <property type="term" value="C:nucleus"/>
    <property type="evidence" value="ECO:0007669"/>
    <property type="project" value="UniProtKB-SubCell"/>
</dbReference>
<comment type="caution">
    <text evidence="9">The sequence shown here is derived from an EMBL/GenBank/DDBJ whole genome shotgun (WGS) entry which is preliminary data.</text>
</comment>
<dbReference type="PANTHER" id="PTHR13235:SF2">
    <property type="entry name" value="SINGLE-STRAND SELECTIVE MONOFUNCTIONAL URACIL DNA GLYCOSYLASE"/>
    <property type="match status" value="1"/>
</dbReference>
<dbReference type="Pfam" id="PF03167">
    <property type="entry name" value="UDG"/>
    <property type="match status" value="1"/>
</dbReference>
<comment type="similarity">
    <text evidence="2">Belongs to the uracil-DNA glycosylase (UDG) superfamily. SMUG1 family.</text>
</comment>
<keyword evidence="4" id="KW-0378">Hydrolase</keyword>